<dbReference type="GO" id="GO:0016887">
    <property type="term" value="F:ATP hydrolysis activity"/>
    <property type="evidence" value="ECO:0007669"/>
    <property type="project" value="InterPro"/>
</dbReference>
<dbReference type="GO" id="GO:0051301">
    <property type="term" value="P:cell division"/>
    <property type="evidence" value="ECO:0007669"/>
    <property type="project" value="TreeGrafter"/>
</dbReference>
<dbReference type="InterPro" id="IPR003959">
    <property type="entry name" value="ATPase_AAA_core"/>
</dbReference>
<dbReference type="InterPro" id="IPR004487">
    <property type="entry name" value="Clp_protease_ATP-bd_su_ClpX"/>
</dbReference>
<dbReference type="GO" id="GO:0051082">
    <property type="term" value="F:unfolded protein binding"/>
    <property type="evidence" value="ECO:0007669"/>
    <property type="project" value="UniProtKB-UniRule"/>
</dbReference>
<feature type="domain" description="ClpX-type ZB" evidence="8">
    <location>
        <begin position="1"/>
        <end position="54"/>
    </location>
</feature>
<dbReference type="Gene3D" id="1.10.8.60">
    <property type="match status" value="1"/>
</dbReference>
<keyword evidence="2 6" id="KW-0547">Nucleotide-binding</keyword>
<keyword evidence="1 6" id="KW-0479">Metal-binding</keyword>
<dbReference type="GO" id="GO:0008270">
    <property type="term" value="F:zinc ion binding"/>
    <property type="evidence" value="ECO:0007669"/>
    <property type="project" value="UniProtKB-UniRule"/>
</dbReference>
<evidence type="ECO:0000259" key="8">
    <source>
        <dbReference type="PROSITE" id="PS51902"/>
    </source>
</evidence>
<name>F6IX79_LACPE</name>
<keyword evidence="5 6" id="KW-0143">Chaperone</keyword>
<keyword evidence="3 6" id="KW-0862">Zinc</keyword>
<feature type="binding site" evidence="6 7">
    <location>
        <position position="35"/>
    </location>
    <ligand>
        <name>Zn(2+)</name>
        <dbReference type="ChEBI" id="CHEBI:29105"/>
    </ligand>
</feature>
<keyword evidence="9" id="KW-0378">Hydrolase</keyword>
<dbReference type="InterPro" id="IPR027417">
    <property type="entry name" value="P-loop_NTPase"/>
</dbReference>
<dbReference type="PROSITE" id="PS51902">
    <property type="entry name" value="CLPX_ZB"/>
    <property type="match status" value="1"/>
</dbReference>
<dbReference type="InterPro" id="IPR038366">
    <property type="entry name" value="Znf_CppX_C4_sf"/>
</dbReference>
<evidence type="ECO:0000256" key="2">
    <source>
        <dbReference type="ARBA" id="ARBA00022741"/>
    </source>
</evidence>
<dbReference type="InterPro" id="IPR050052">
    <property type="entry name" value="ATP-dep_Clp_protease_ClpX"/>
</dbReference>
<feature type="binding site" evidence="6">
    <location>
        <begin position="123"/>
        <end position="130"/>
    </location>
    <ligand>
        <name>ATP</name>
        <dbReference type="ChEBI" id="CHEBI:30616"/>
    </ligand>
</feature>
<organism evidence="9">
    <name type="scientific">Lactiplantibacillus pentosus MP-10</name>
    <dbReference type="NCBI Taxonomy" id="1028490"/>
    <lineage>
        <taxon>Bacteria</taxon>
        <taxon>Bacillati</taxon>
        <taxon>Bacillota</taxon>
        <taxon>Bacilli</taxon>
        <taxon>Lactobacillales</taxon>
        <taxon>Lactobacillaceae</taxon>
        <taxon>Lactiplantibacillus</taxon>
    </lineage>
</organism>
<evidence type="ECO:0000256" key="5">
    <source>
        <dbReference type="ARBA" id="ARBA00023186"/>
    </source>
</evidence>
<dbReference type="GO" id="GO:0009376">
    <property type="term" value="C:HslUV protease complex"/>
    <property type="evidence" value="ECO:0007669"/>
    <property type="project" value="TreeGrafter"/>
</dbReference>
<dbReference type="PANTHER" id="PTHR48102">
    <property type="entry name" value="ATP-DEPENDENT CLP PROTEASE ATP-BINDING SUBUNIT CLPX-LIKE, MITOCHONDRIAL-RELATED"/>
    <property type="match status" value="1"/>
</dbReference>
<dbReference type="GO" id="GO:0046983">
    <property type="term" value="F:protein dimerization activity"/>
    <property type="evidence" value="ECO:0007669"/>
    <property type="project" value="UniProtKB-UniRule"/>
</dbReference>
<dbReference type="Gene3D" id="6.20.220.10">
    <property type="entry name" value="ClpX chaperone, C4-type zinc finger domain"/>
    <property type="match status" value="1"/>
</dbReference>
<dbReference type="FunFam" id="3.40.50.300:FF:000005">
    <property type="entry name" value="ATP-dependent Clp protease ATP-binding subunit ClpX"/>
    <property type="match status" value="1"/>
</dbReference>
<gene>
    <name evidence="6" type="primary">clpX</name>
    <name evidence="9" type="ORF">LPE_02286</name>
</gene>
<dbReference type="GO" id="GO:0140662">
    <property type="term" value="F:ATP-dependent protein folding chaperone"/>
    <property type="evidence" value="ECO:0007669"/>
    <property type="project" value="InterPro"/>
</dbReference>
<evidence type="ECO:0000256" key="6">
    <source>
        <dbReference type="HAMAP-Rule" id="MF_00175"/>
    </source>
</evidence>
<protein>
    <recommendedName>
        <fullName evidence="6">ATP-dependent Clp protease ATP-binding subunit ClpX</fullName>
    </recommendedName>
</protein>
<accession>F6IX79</accession>
<dbReference type="SUPFAM" id="SSF57716">
    <property type="entry name" value="Glucocorticoid receptor-like (DNA-binding domain)"/>
    <property type="match status" value="1"/>
</dbReference>
<comment type="function">
    <text evidence="6">ATP-dependent specificity component of the Clp protease. It directs the protease to specific substrates. Can perform chaperone functions in the absence of ClpP.</text>
</comment>
<comment type="similarity">
    <text evidence="6 7">Belongs to the ClpX chaperone family.</text>
</comment>
<feature type="binding site" evidence="6 7">
    <location>
        <position position="13"/>
    </location>
    <ligand>
        <name>Zn(2+)</name>
        <dbReference type="ChEBI" id="CHEBI:29105"/>
    </ligand>
</feature>
<keyword evidence="4 6" id="KW-0067">ATP-binding</keyword>
<feature type="binding site" evidence="6 7">
    <location>
        <position position="38"/>
    </location>
    <ligand>
        <name>Zn(2+)</name>
        <dbReference type="ChEBI" id="CHEBI:29105"/>
    </ligand>
</feature>
<dbReference type="SMART" id="SM00382">
    <property type="entry name" value="AAA"/>
    <property type="match status" value="1"/>
</dbReference>
<dbReference type="HAMAP" id="MF_00175">
    <property type="entry name" value="ClpX"/>
    <property type="match status" value="1"/>
</dbReference>
<dbReference type="InterPro" id="IPR010603">
    <property type="entry name" value="Znf_CppX_C4"/>
</dbReference>
<evidence type="ECO:0000256" key="1">
    <source>
        <dbReference type="ARBA" id="ARBA00022723"/>
    </source>
</evidence>
<dbReference type="Gene3D" id="3.40.50.300">
    <property type="entry name" value="P-loop containing nucleotide triphosphate hydrolases"/>
    <property type="match status" value="1"/>
</dbReference>
<dbReference type="Pfam" id="PF06689">
    <property type="entry name" value="zf-C4_ClpX"/>
    <property type="match status" value="1"/>
</dbReference>
<keyword evidence="9" id="KW-0645">Protease</keyword>
<dbReference type="Pfam" id="PF07724">
    <property type="entry name" value="AAA_2"/>
    <property type="match status" value="1"/>
</dbReference>
<sequence length="422" mass="46553">MFENTETNGPVNCSFCGKSQDQVKKIVAGPGVYICNECIDLCKEIIDEEFSEEQTHELTDIPTPKQIVDELDQYVIGQNEAKRTLSVAVYNHYKRVKAMADSDDEETEDGPELQKSNISLVGPTGSGKTFLAQSLARILDVPFAIADATTLTEAGYVGEDVENILLKLLQNADYDVERAEKGIIYIDEIDKIAKKSENVSITRDVSGEGVQQALLKILEGTIANVPPQGGRKHPQQEFIQIDTTNILFIVGGAFDGIEDIVKRRLGDKTIGFGTDTDGKNAVLDDSKSLMQQVVPEDLLQFGLIPEFIGRLPILTALERLTEDDLVCILTEPKNALVKQYQRLIALDGAELDFNDDALRAIAQEALARNTGARGLRSIIEDTMRDIMYDIPSREDVKKVIITRETVADHAEPELVLADQKAS</sequence>
<evidence type="ECO:0000313" key="9">
    <source>
        <dbReference type="EMBL" id="CCB83254.1"/>
    </source>
</evidence>
<dbReference type="PANTHER" id="PTHR48102:SF7">
    <property type="entry name" value="ATP-DEPENDENT CLP PROTEASE ATP-BINDING SUBUNIT CLPX-LIKE, MITOCHONDRIAL"/>
    <property type="match status" value="1"/>
</dbReference>
<dbReference type="EMBL" id="FR871820">
    <property type="protein sequence ID" value="CCB83254.1"/>
    <property type="molecule type" value="Genomic_DNA"/>
</dbReference>
<dbReference type="Pfam" id="PF10431">
    <property type="entry name" value="ClpB_D2-small"/>
    <property type="match status" value="1"/>
</dbReference>
<dbReference type="InterPro" id="IPR059188">
    <property type="entry name" value="Znf_CLPX-like"/>
</dbReference>
<evidence type="ECO:0000256" key="4">
    <source>
        <dbReference type="ARBA" id="ARBA00022840"/>
    </source>
</evidence>
<dbReference type="SMART" id="SM01086">
    <property type="entry name" value="ClpB_D2-small"/>
    <property type="match status" value="1"/>
</dbReference>
<comment type="subunit">
    <text evidence="6">Component of the ClpX-ClpP complex. Forms a hexameric ring that, in the presence of ATP, binds to fourteen ClpP subunits assembled into a disk-like structure with a central cavity, resembling the structure of eukaryotic proteasomes.</text>
</comment>
<dbReference type="InterPro" id="IPR046425">
    <property type="entry name" value="ClpX_bact"/>
</dbReference>
<dbReference type="AlphaFoldDB" id="F6IX79"/>
<reference evidence="9" key="1">
    <citation type="journal article" date="2011" name="J. Bacteriol.">
        <title>Annotated genome sequence of Lactobacillus pentosus MP-10, which has probiotic potential, from naturally fermented Alorena green table olives.</title>
        <authorList>
            <person name="Abriouel H."/>
            <person name="Benomar N."/>
            <person name="Perez Pulido R."/>
            <person name="Canamero M.M."/>
            <person name="Galvez A."/>
        </authorList>
    </citation>
    <scope>NUCLEOTIDE SEQUENCE</scope>
    <source>
        <strain evidence="9">MP-10</strain>
    </source>
</reference>
<dbReference type="NCBIfam" id="NF003745">
    <property type="entry name" value="PRK05342.1"/>
    <property type="match status" value="1"/>
</dbReference>
<evidence type="ECO:0000256" key="7">
    <source>
        <dbReference type="PROSITE-ProRule" id="PRU01250"/>
    </source>
</evidence>
<dbReference type="GO" id="GO:0051603">
    <property type="term" value="P:proteolysis involved in protein catabolic process"/>
    <property type="evidence" value="ECO:0007669"/>
    <property type="project" value="TreeGrafter"/>
</dbReference>
<evidence type="ECO:0000256" key="3">
    <source>
        <dbReference type="ARBA" id="ARBA00022833"/>
    </source>
</evidence>
<dbReference type="FunFam" id="1.10.8.60:FF:000002">
    <property type="entry name" value="ATP-dependent Clp protease ATP-binding subunit ClpX"/>
    <property type="match status" value="1"/>
</dbReference>
<dbReference type="InterPro" id="IPR003593">
    <property type="entry name" value="AAA+_ATPase"/>
</dbReference>
<dbReference type="RefSeq" id="WP_065674744.1">
    <property type="nucleotide sequence ID" value="NZ_FLYG01000003.1"/>
</dbReference>
<dbReference type="InterPro" id="IPR019489">
    <property type="entry name" value="Clp_ATPase_C"/>
</dbReference>
<dbReference type="CDD" id="cd19497">
    <property type="entry name" value="RecA-like_ClpX"/>
    <property type="match status" value="1"/>
</dbReference>
<dbReference type="NCBIfam" id="TIGR00382">
    <property type="entry name" value="clpX"/>
    <property type="match status" value="1"/>
</dbReference>
<dbReference type="SUPFAM" id="SSF52540">
    <property type="entry name" value="P-loop containing nucleoside triphosphate hydrolases"/>
    <property type="match status" value="1"/>
</dbReference>
<feature type="binding site" evidence="6 7">
    <location>
        <position position="16"/>
    </location>
    <ligand>
        <name>Zn(2+)</name>
        <dbReference type="ChEBI" id="CHEBI:29105"/>
    </ligand>
</feature>
<dbReference type="SMART" id="SM00994">
    <property type="entry name" value="zf-C4_ClpX"/>
    <property type="match status" value="1"/>
</dbReference>
<dbReference type="GO" id="GO:0008233">
    <property type="term" value="F:peptidase activity"/>
    <property type="evidence" value="ECO:0007669"/>
    <property type="project" value="UniProtKB-KW"/>
</dbReference>
<dbReference type="GO" id="GO:0005524">
    <property type="term" value="F:ATP binding"/>
    <property type="evidence" value="ECO:0007669"/>
    <property type="project" value="UniProtKB-UniRule"/>
</dbReference>
<proteinExistence type="inferred from homology"/>